<dbReference type="Proteomes" id="UP000663801">
    <property type="component" value="Unassembled WGS sequence"/>
</dbReference>
<reference evidence="3" key="1">
    <citation type="submission" date="2021-01" db="EMBL/GenBank/DDBJ databases">
        <title>KCTC 19127 draft genome.</title>
        <authorList>
            <person name="An D."/>
        </authorList>
    </citation>
    <scope>NUCLEOTIDE SEQUENCE</scope>
    <source>
        <strain evidence="3">KCTC 19127</strain>
    </source>
</reference>
<feature type="domain" description="DUF4349" evidence="2">
    <location>
        <begin position="146"/>
        <end position="343"/>
    </location>
</feature>
<evidence type="ECO:0000313" key="4">
    <source>
        <dbReference type="Proteomes" id="UP000663801"/>
    </source>
</evidence>
<keyword evidence="4" id="KW-1185">Reference proteome</keyword>
<keyword evidence="1" id="KW-1133">Transmembrane helix</keyword>
<evidence type="ECO:0000256" key="1">
    <source>
        <dbReference type="SAM" id="Phobius"/>
    </source>
</evidence>
<dbReference type="Pfam" id="PF14257">
    <property type="entry name" value="DUF4349"/>
    <property type="match status" value="1"/>
</dbReference>
<dbReference type="EMBL" id="JAERWL010000014">
    <property type="protein sequence ID" value="MBM9477961.1"/>
    <property type="molecule type" value="Genomic_DNA"/>
</dbReference>
<accession>A0A939C4C5</accession>
<name>A0A939C4C5_9ACTN</name>
<dbReference type="RefSeq" id="WP_205258083.1">
    <property type="nucleotide sequence ID" value="NZ_BAAAPV010000002.1"/>
</dbReference>
<feature type="transmembrane region" description="Helical" evidence="1">
    <location>
        <begin position="321"/>
        <end position="346"/>
    </location>
</feature>
<gene>
    <name evidence="3" type="ORF">JL107_16045</name>
</gene>
<keyword evidence="1" id="KW-0472">Membrane</keyword>
<evidence type="ECO:0000313" key="3">
    <source>
        <dbReference type="EMBL" id="MBM9477961.1"/>
    </source>
</evidence>
<dbReference type="InterPro" id="IPR025645">
    <property type="entry name" value="DUF4349"/>
</dbReference>
<protein>
    <submittedName>
        <fullName evidence="3">DUF4349 domain-containing protein</fullName>
    </submittedName>
</protein>
<sequence length="367" mass="36188">MAAPHTARPSRVRPSRFRAALISGVAVFSAGLVLAAAGCTGQASSTSAVAPAMETFAAASTMAGPAEAAPAQAASSAAGSASAAAGGAAAEAPGVAPGSAPDVAPQATTARSVIRTADLRVRLDVPAPAATGSDAEDRAARDRDRAAALAAAVSSARSTVAGLGGFVAAATDDEASAQLTLRVPTAAYDQARGTLAALGTVTSSTESATDVTAELVDAQSRVDTMTASVARVRQLLAGAQAIGDVLAIESELTAREAELESWQRQVAALGGQVDLATISVAITATVADGAPEVVVAEPERNAFVTGLANGWGAVTALLTGLAAVLGALLPFLPVLLVAGWAAWWLLRGRSRRAARSARGPAAGPATE</sequence>
<comment type="caution">
    <text evidence="3">The sequence shown here is derived from an EMBL/GenBank/DDBJ whole genome shotgun (WGS) entry which is preliminary data.</text>
</comment>
<evidence type="ECO:0000259" key="2">
    <source>
        <dbReference type="Pfam" id="PF14257"/>
    </source>
</evidence>
<keyword evidence="1" id="KW-0812">Transmembrane</keyword>
<dbReference type="AlphaFoldDB" id="A0A939C4C5"/>
<organism evidence="3 4">
    <name type="scientific">Nakamurella flavida</name>
    <dbReference type="NCBI Taxonomy" id="363630"/>
    <lineage>
        <taxon>Bacteria</taxon>
        <taxon>Bacillati</taxon>
        <taxon>Actinomycetota</taxon>
        <taxon>Actinomycetes</taxon>
        <taxon>Nakamurellales</taxon>
        <taxon>Nakamurellaceae</taxon>
        <taxon>Nakamurella</taxon>
    </lineage>
</organism>
<proteinExistence type="predicted"/>